<keyword evidence="2 6" id="KW-0812">Transmembrane</keyword>
<dbReference type="InterPro" id="IPR002541">
    <property type="entry name" value="Cyt_c_assembly"/>
</dbReference>
<feature type="transmembrane region" description="Helical" evidence="6">
    <location>
        <begin position="81"/>
        <end position="99"/>
    </location>
</feature>
<dbReference type="Pfam" id="PF01578">
    <property type="entry name" value="Cytochrom_C_asm"/>
    <property type="match status" value="1"/>
</dbReference>
<reference evidence="8 9" key="1">
    <citation type="submission" date="2019-09" db="EMBL/GenBank/DDBJ databases">
        <title>Genomes of Cryomorphaceae.</title>
        <authorList>
            <person name="Bowman J.P."/>
        </authorList>
    </citation>
    <scope>NUCLEOTIDE SEQUENCE [LARGE SCALE GENOMIC DNA]</scope>
    <source>
        <strain evidence="8 9">KCTC 52047</strain>
    </source>
</reference>
<keyword evidence="5 6" id="KW-0472">Membrane</keyword>
<dbReference type="OrthoDB" id="9814290at2"/>
<feature type="domain" description="Cytochrome c assembly protein" evidence="7">
    <location>
        <begin position="10"/>
        <end position="157"/>
    </location>
</feature>
<evidence type="ECO:0000313" key="8">
    <source>
        <dbReference type="EMBL" id="KAB1065960.1"/>
    </source>
</evidence>
<dbReference type="InterPro" id="IPR045062">
    <property type="entry name" value="Cyt_c_biogenesis_CcsA/CcmC"/>
</dbReference>
<comment type="subcellular location">
    <subcellularLocation>
        <location evidence="1">Membrane</location>
        <topology evidence="1">Multi-pass membrane protein</topology>
    </subcellularLocation>
</comment>
<dbReference type="PANTHER" id="PTHR30071:SF1">
    <property type="entry name" value="CYTOCHROME B_B6 PROTEIN-RELATED"/>
    <property type="match status" value="1"/>
</dbReference>
<dbReference type="EMBL" id="WACR01000001">
    <property type="protein sequence ID" value="KAB1065960.1"/>
    <property type="molecule type" value="Genomic_DNA"/>
</dbReference>
<evidence type="ECO:0000256" key="3">
    <source>
        <dbReference type="ARBA" id="ARBA00022748"/>
    </source>
</evidence>
<evidence type="ECO:0000256" key="4">
    <source>
        <dbReference type="ARBA" id="ARBA00022989"/>
    </source>
</evidence>
<dbReference type="GO" id="GO:0020037">
    <property type="term" value="F:heme binding"/>
    <property type="evidence" value="ECO:0007669"/>
    <property type="project" value="InterPro"/>
</dbReference>
<feature type="transmembrane region" description="Helical" evidence="6">
    <location>
        <begin position="39"/>
        <end position="61"/>
    </location>
</feature>
<keyword evidence="4 6" id="KW-1133">Transmembrane helix</keyword>
<evidence type="ECO:0000256" key="6">
    <source>
        <dbReference type="SAM" id="Phobius"/>
    </source>
</evidence>
<feature type="transmembrane region" description="Helical" evidence="6">
    <location>
        <begin position="142"/>
        <end position="159"/>
    </location>
</feature>
<keyword evidence="3" id="KW-0201">Cytochrome c-type biogenesis</keyword>
<dbReference type="GO" id="GO:0005886">
    <property type="term" value="C:plasma membrane"/>
    <property type="evidence" value="ECO:0007669"/>
    <property type="project" value="TreeGrafter"/>
</dbReference>
<evidence type="ECO:0000256" key="5">
    <source>
        <dbReference type="ARBA" id="ARBA00023136"/>
    </source>
</evidence>
<protein>
    <submittedName>
        <fullName evidence="8">ABC transporter permease</fullName>
    </submittedName>
</protein>
<comment type="caution">
    <text evidence="8">The sequence shown here is derived from an EMBL/GenBank/DDBJ whole genome shotgun (WGS) entry which is preliminary data.</text>
</comment>
<organism evidence="8 9">
    <name type="scientific">Salibacter halophilus</name>
    <dbReference type="NCBI Taxonomy" id="1803916"/>
    <lineage>
        <taxon>Bacteria</taxon>
        <taxon>Pseudomonadati</taxon>
        <taxon>Bacteroidota</taxon>
        <taxon>Flavobacteriia</taxon>
        <taxon>Flavobacteriales</taxon>
        <taxon>Salibacteraceae</taxon>
        <taxon>Salibacter</taxon>
    </lineage>
</organism>
<feature type="transmembrane region" description="Helical" evidence="6">
    <location>
        <begin position="187"/>
        <end position="206"/>
    </location>
</feature>
<dbReference type="AlphaFoldDB" id="A0A6N6M7C5"/>
<dbReference type="RefSeq" id="WP_151165948.1">
    <property type="nucleotide sequence ID" value="NZ_WACR01000001.1"/>
</dbReference>
<gene>
    <name evidence="8" type="ORF">F3059_00370</name>
</gene>
<keyword evidence="9" id="KW-1185">Reference proteome</keyword>
<evidence type="ECO:0000256" key="1">
    <source>
        <dbReference type="ARBA" id="ARBA00004141"/>
    </source>
</evidence>
<dbReference type="Proteomes" id="UP000435357">
    <property type="component" value="Unassembled WGS sequence"/>
</dbReference>
<name>A0A6N6M7C5_9FLAO</name>
<accession>A0A6N6M7C5</accession>
<feature type="transmembrane region" description="Helical" evidence="6">
    <location>
        <begin position="111"/>
        <end position="130"/>
    </location>
</feature>
<evidence type="ECO:0000259" key="7">
    <source>
        <dbReference type="Pfam" id="PF01578"/>
    </source>
</evidence>
<evidence type="ECO:0000256" key="2">
    <source>
        <dbReference type="ARBA" id="ARBA00022692"/>
    </source>
</evidence>
<evidence type="ECO:0000313" key="9">
    <source>
        <dbReference type="Proteomes" id="UP000435357"/>
    </source>
</evidence>
<sequence>MAKNWWKAVAVILVLFALIGGLLIDVPRLPILNETIRNLFYHVTMWFAMMILMTASVVYSIKYLRSGKELDDAKAKIAAEIGLFLGVLGIATGSIWAKFTWGAYWINDPKLNGAAVTILAYFAYMILRNSFDDEEKRAKISAVYNIFAYVLLIVFLMILPRMTDSLHPGNGGNPAFSQYDLDNTMRIIFYPAIIGWTLIGVWLGELKLRLHKLRIKKLEDEL</sequence>
<proteinExistence type="predicted"/>
<dbReference type="GO" id="GO:0017004">
    <property type="term" value="P:cytochrome complex assembly"/>
    <property type="evidence" value="ECO:0007669"/>
    <property type="project" value="UniProtKB-KW"/>
</dbReference>
<dbReference type="PANTHER" id="PTHR30071">
    <property type="entry name" value="HEME EXPORTER PROTEIN C"/>
    <property type="match status" value="1"/>
</dbReference>